<feature type="domain" description="ABM" evidence="1">
    <location>
        <begin position="1"/>
        <end position="92"/>
    </location>
</feature>
<keyword evidence="2" id="KW-0560">Oxidoreductase</keyword>
<sequence length="105" mass="12487">MAVKVLITRKFKETGIKEAYKHLMELRSLVTVRPGYVSGETLFCADDPHKILVISTWVNRKRWREWRTSDKRKEYSKKIEPLLEAPEHYEVFIAGEKEPEWVHMA</sequence>
<dbReference type="PROSITE" id="PS51725">
    <property type="entry name" value="ABM"/>
    <property type="match status" value="1"/>
</dbReference>
<dbReference type="GO" id="GO:0004497">
    <property type="term" value="F:monooxygenase activity"/>
    <property type="evidence" value="ECO:0007669"/>
    <property type="project" value="UniProtKB-KW"/>
</dbReference>
<dbReference type="AlphaFoldDB" id="A0A9D6V3U0"/>
<organism evidence="2 3">
    <name type="scientific">Desulfomonile tiedjei</name>
    <dbReference type="NCBI Taxonomy" id="2358"/>
    <lineage>
        <taxon>Bacteria</taxon>
        <taxon>Pseudomonadati</taxon>
        <taxon>Thermodesulfobacteriota</taxon>
        <taxon>Desulfomonilia</taxon>
        <taxon>Desulfomonilales</taxon>
        <taxon>Desulfomonilaceae</taxon>
        <taxon>Desulfomonile</taxon>
    </lineage>
</organism>
<evidence type="ECO:0000259" key="1">
    <source>
        <dbReference type="PROSITE" id="PS51725"/>
    </source>
</evidence>
<name>A0A9D6V3U0_9BACT</name>
<dbReference type="Proteomes" id="UP000807825">
    <property type="component" value="Unassembled WGS sequence"/>
</dbReference>
<proteinExistence type="predicted"/>
<dbReference type="InterPro" id="IPR011008">
    <property type="entry name" value="Dimeric_a/b-barrel"/>
</dbReference>
<dbReference type="Gene3D" id="3.30.70.100">
    <property type="match status" value="1"/>
</dbReference>
<dbReference type="EMBL" id="JACRDE010000229">
    <property type="protein sequence ID" value="MBI5249506.1"/>
    <property type="molecule type" value="Genomic_DNA"/>
</dbReference>
<comment type="caution">
    <text evidence="2">The sequence shown here is derived from an EMBL/GenBank/DDBJ whole genome shotgun (WGS) entry which is preliminary data.</text>
</comment>
<dbReference type="SUPFAM" id="SSF54909">
    <property type="entry name" value="Dimeric alpha+beta barrel"/>
    <property type="match status" value="1"/>
</dbReference>
<evidence type="ECO:0000313" key="2">
    <source>
        <dbReference type="EMBL" id="MBI5249506.1"/>
    </source>
</evidence>
<gene>
    <name evidence="2" type="ORF">HY912_08430</name>
</gene>
<reference evidence="2" key="1">
    <citation type="submission" date="2020-07" db="EMBL/GenBank/DDBJ databases">
        <title>Huge and variable diversity of episymbiotic CPR bacteria and DPANN archaea in groundwater ecosystems.</title>
        <authorList>
            <person name="He C.Y."/>
            <person name="Keren R."/>
            <person name="Whittaker M."/>
            <person name="Farag I.F."/>
            <person name="Doudna J."/>
            <person name="Cate J.H.D."/>
            <person name="Banfield J.F."/>
        </authorList>
    </citation>
    <scope>NUCLEOTIDE SEQUENCE</scope>
    <source>
        <strain evidence="2">NC_groundwater_1664_Pr3_B-0.1um_52_9</strain>
    </source>
</reference>
<dbReference type="Pfam" id="PF03992">
    <property type="entry name" value="ABM"/>
    <property type="match status" value="1"/>
</dbReference>
<evidence type="ECO:0000313" key="3">
    <source>
        <dbReference type="Proteomes" id="UP000807825"/>
    </source>
</evidence>
<accession>A0A9D6V3U0</accession>
<protein>
    <submittedName>
        <fullName evidence="2">Antibiotic biosynthesis monooxygenase</fullName>
    </submittedName>
</protein>
<dbReference type="InterPro" id="IPR007138">
    <property type="entry name" value="ABM_dom"/>
</dbReference>
<keyword evidence="2" id="KW-0503">Monooxygenase</keyword>